<dbReference type="AlphaFoldDB" id="A0A6J7KSA1"/>
<dbReference type="PANTHER" id="PTHR30313:SF2">
    <property type="entry name" value="DNA PRIMASE"/>
    <property type="match status" value="1"/>
</dbReference>
<dbReference type="EMBL" id="CAEZZH010000013">
    <property type="protein sequence ID" value="CAB4760188.1"/>
    <property type="molecule type" value="Genomic_DNA"/>
</dbReference>
<dbReference type="Pfam" id="PF01807">
    <property type="entry name" value="Zn_ribbon_DnaG"/>
    <property type="match status" value="1"/>
</dbReference>
<evidence type="ECO:0000313" key="21">
    <source>
        <dbReference type="EMBL" id="CAB4993840.1"/>
    </source>
</evidence>
<organism evidence="20">
    <name type="scientific">freshwater metagenome</name>
    <dbReference type="NCBI Taxonomy" id="449393"/>
    <lineage>
        <taxon>unclassified sequences</taxon>
        <taxon>metagenomes</taxon>
        <taxon>ecological metagenomes</taxon>
    </lineage>
</organism>
<protein>
    <submittedName>
        <fullName evidence="20">Unannotated protein</fullName>
    </submittedName>
</protein>
<dbReference type="Pfam" id="PF08278">
    <property type="entry name" value="DnaG_DnaB_bind"/>
    <property type="match status" value="1"/>
</dbReference>
<evidence type="ECO:0000313" key="15">
    <source>
        <dbReference type="EMBL" id="CAB4672953.1"/>
    </source>
</evidence>
<dbReference type="EMBL" id="CAEZUM010000060">
    <property type="protein sequence ID" value="CAB4603644.1"/>
    <property type="molecule type" value="Genomic_DNA"/>
</dbReference>
<dbReference type="EMBL" id="CAFBNM010000010">
    <property type="protein sequence ID" value="CAB4958716.1"/>
    <property type="molecule type" value="Genomic_DNA"/>
</dbReference>
<evidence type="ECO:0000313" key="16">
    <source>
        <dbReference type="EMBL" id="CAB4737038.1"/>
    </source>
</evidence>
<dbReference type="SUPFAM" id="SSF57783">
    <property type="entry name" value="Zinc beta-ribbon"/>
    <property type="match status" value="1"/>
</dbReference>
<dbReference type="InterPro" id="IPR036977">
    <property type="entry name" value="DNA_primase_Znf_CHC2"/>
</dbReference>
<dbReference type="EMBL" id="CAFBPO010000021">
    <property type="protein sequence ID" value="CAB5028229.1"/>
    <property type="molecule type" value="Genomic_DNA"/>
</dbReference>
<dbReference type="PIRSF" id="PIRSF002811">
    <property type="entry name" value="DnaG"/>
    <property type="match status" value="1"/>
</dbReference>
<dbReference type="EMBL" id="CAFBOO010000016">
    <property type="protein sequence ID" value="CAB4993840.1"/>
    <property type="molecule type" value="Genomic_DNA"/>
</dbReference>
<dbReference type="EMBL" id="CAEZYT010000038">
    <property type="protein sequence ID" value="CAB4737038.1"/>
    <property type="molecule type" value="Genomic_DNA"/>
</dbReference>
<evidence type="ECO:0000313" key="19">
    <source>
        <dbReference type="EMBL" id="CAB4842914.1"/>
    </source>
</evidence>
<name>A0A6J7KSA1_9ZZZZ</name>
<evidence type="ECO:0000313" key="18">
    <source>
        <dbReference type="EMBL" id="CAB4810002.1"/>
    </source>
</evidence>
<dbReference type="InterPro" id="IPR034151">
    <property type="entry name" value="TOPRIM_DnaG_bac"/>
</dbReference>
<reference evidence="20" key="1">
    <citation type="submission" date="2020-05" db="EMBL/GenBank/DDBJ databases">
        <authorList>
            <person name="Chiriac C."/>
            <person name="Salcher M."/>
            <person name="Ghai R."/>
            <person name="Kavagutti S V."/>
        </authorList>
    </citation>
    <scope>NUCLEOTIDE SEQUENCE</scope>
</reference>
<dbReference type="SMART" id="SM00766">
    <property type="entry name" value="DnaG_DnaB_bind"/>
    <property type="match status" value="1"/>
</dbReference>
<dbReference type="CDD" id="cd03364">
    <property type="entry name" value="TOPRIM_DnaG_primases"/>
    <property type="match status" value="1"/>
</dbReference>
<dbReference type="GO" id="GO:0008270">
    <property type="term" value="F:zinc ion binding"/>
    <property type="evidence" value="ECO:0007669"/>
    <property type="project" value="UniProtKB-KW"/>
</dbReference>
<dbReference type="HAMAP" id="MF_00974">
    <property type="entry name" value="DNA_primase_DnaG"/>
    <property type="match status" value="1"/>
</dbReference>
<proteinExistence type="inferred from homology"/>
<evidence type="ECO:0000256" key="9">
    <source>
        <dbReference type="ARBA" id="ARBA00022833"/>
    </source>
</evidence>
<dbReference type="InterPro" id="IPR013173">
    <property type="entry name" value="DNA_primase_DnaG_DnaB-bd_dom"/>
</dbReference>
<evidence type="ECO:0000256" key="12">
    <source>
        <dbReference type="ARBA" id="ARBA00023163"/>
    </source>
</evidence>
<dbReference type="Gene3D" id="3.90.580.10">
    <property type="entry name" value="Zinc finger, CHC2-type domain"/>
    <property type="match status" value="1"/>
</dbReference>
<dbReference type="InterPro" id="IPR030846">
    <property type="entry name" value="DnaG_bac"/>
</dbReference>
<dbReference type="NCBIfam" id="TIGR01391">
    <property type="entry name" value="dnaG"/>
    <property type="match status" value="1"/>
</dbReference>
<dbReference type="FunFam" id="3.90.580.10:FF:000001">
    <property type="entry name" value="DNA primase"/>
    <property type="match status" value="1"/>
</dbReference>
<keyword evidence="10" id="KW-0460">Magnesium</keyword>
<dbReference type="InterPro" id="IPR050219">
    <property type="entry name" value="DnaG_primase"/>
</dbReference>
<sequence>MSGGRIKEEDVTYIRERSPIDEVVADYVQLKSAGGGQKKGLCPFHDEKSPSFHVTPSKGFFHCFGCQTSGDVISFVMKMDHLSFTETIERLADRLGYQLRYEEGNFTPAPAGNRSRLIAANALAAKFYQDQLNTSPNAAHARELMTKRGFDKSACETFGVGYAPDEWDGLTKYLRAEGYTIDELEIAGLSKMGQRGPIDKFRNRLTWPIRDISGDVVGFGARKLASDEEDQGPKYLNTSETPIYKKSQVLYGLDMAKKEIAKKRQVVIVEGYTDVMAAQLAGITTAVATCGTAFGADHIRIIRRLLMDDDAFRGEVIFTFDGDAAGQKAALRAFSEDQKFVTQTFVAVEPDGLDPCDLRQQKGDLALRDLIAKRVPLFEFAIRTELKLHKLDSAEGRVNALNATAPLVAQIRDKSLRPEYSRLLAGWLGIEVELVTAAVNQGLKKQPQTGNSTTVEEPIANVQWRPNPQEPRLILEREVLKARLQMPALISNWAEIEANAFTHPAYSQLSAVIGAHPEQSSIEITHIADENMQALFTELNVEPIRADGEVTGHYVESIVARLREVGISRAIAELKSSLQRLNPVENEQEYNSAFAGLVALETTRRGLHDLALRSI</sequence>
<dbReference type="GO" id="GO:1990077">
    <property type="term" value="C:primosome complex"/>
    <property type="evidence" value="ECO:0007669"/>
    <property type="project" value="UniProtKB-KW"/>
</dbReference>
<gene>
    <name evidence="14" type="ORF">UFOPK1824_00908</name>
    <name evidence="15" type="ORF">UFOPK2340_00547</name>
    <name evidence="16" type="ORF">UFOPK2772_00744</name>
    <name evidence="17" type="ORF">UFOPK2850_01069</name>
    <name evidence="18" type="ORF">UFOPK3027_01249</name>
    <name evidence="19" type="ORF">UFOPK3256_00944</name>
    <name evidence="20" type="ORF">UFOPK3827_01079</name>
    <name evidence="21" type="ORF">UFOPK3982_01350</name>
    <name evidence="22" type="ORF">UFOPK4120_01333</name>
    <name evidence="23" type="ORF">UFOPK4404_01242</name>
</gene>
<dbReference type="EMBL" id="CAFBQY010000015">
    <property type="protein sequence ID" value="CAB5075440.1"/>
    <property type="molecule type" value="Genomic_DNA"/>
</dbReference>
<keyword evidence="2" id="KW-0240">DNA-directed RNA polymerase</keyword>
<evidence type="ECO:0000256" key="3">
    <source>
        <dbReference type="ARBA" id="ARBA00022515"/>
    </source>
</evidence>
<accession>A0A6J7KSA1</accession>
<keyword evidence="7" id="KW-0479">Metal-binding</keyword>
<dbReference type="InterPro" id="IPR037068">
    <property type="entry name" value="DNA_primase_core_N_sf"/>
</dbReference>
<evidence type="ECO:0000313" key="14">
    <source>
        <dbReference type="EMBL" id="CAB4603644.1"/>
    </source>
</evidence>
<dbReference type="EMBL" id="CAFAAN010000012">
    <property type="protein sequence ID" value="CAB4810002.1"/>
    <property type="molecule type" value="Genomic_DNA"/>
</dbReference>
<keyword evidence="4" id="KW-0808">Transferase</keyword>
<evidence type="ECO:0000313" key="17">
    <source>
        <dbReference type="EMBL" id="CAB4760188.1"/>
    </source>
</evidence>
<dbReference type="PROSITE" id="PS50880">
    <property type="entry name" value="TOPRIM"/>
    <property type="match status" value="1"/>
</dbReference>
<feature type="domain" description="Toprim" evidence="13">
    <location>
        <begin position="264"/>
        <end position="350"/>
    </location>
</feature>
<dbReference type="GO" id="GO:0003677">
    <property type="term" value="F:DNA binding"/>
    <property type="evidence" value="ECO:0007669"/>
    <property type="project" value="UniProtKB-KW"/>
</dbReference>
<keyword evidence="11" id="KW-0238">DNA-binding</keyword>
<evidence type="ECO:0000256" key="7">
    <source>
        <dbReference type="ARBA" id="ARBA00022723"/>
    </source>
</evidence>
<keyword evidence="5" id="KW-0548">Nucleotidyltransferase</keyword>
<dbReference type="InterPro" id="IPR006295">
    <property type="entry name" value="DNA_primase_DnaG"/>
</dbReference>
<dbReference type="Gene3D" id="3.40.1360.10">
    <property type="match status" value="1"/>
</dbReference>
<keyword evidence="8" id="KW-0863">Zinc-finger</keyword>
<dbReference type="PANTHER" id="PTHR30313">
    <property type="entry name" value="DNA PRIMASE"/>
    <property type="match status" value="1"/>
</dbReference>
<dbReference type="Gene3D" id="3.90.980.10">
    <property type="entry name" value="DNA primase, catalytic core, N-terminal domain"/>
    <property type="match status" value="1"/>
</dbReference>
<dbReference type="InterPro" id="IPR002694">
    <property type="entry name" value="Znf_CHC2"/>
</dbReference>
<dbReference type="EMBL" id="CAEZXC010000022">
    <property type="protein sequence ID" value="CAB4672953.1"/>
    <property type="molecule type" value="Genomic_DNA"/>
</dbReference>
<dbReference type="Pfam" id="PF10410">
    <property type="entry name" value="DnaB_bind"/>
    <property type="match status" value="1"/>
</dbReference>
<evidence type="ECO:0000313" key="20">
    <source>
        <dbReference type="EMBL" id="CAB4958716.1"/>
    </source>
</evidence>
<evidence type="ECO:0000259" key="13">
    <source>
        <dbReference type="PROSITE" id="PS50880"/>
    </source>
</evidence>
<evidence type="ECO:0000256" key="1">
    <source>
        <dbReference type="ARBA" id="ARBA00001947"/>
    </source>
</evidence>
<dbReference type="SUPFAM" id="SSF56731">
    <property type="entry name" value="DNA primase core"/>
    <property type="match status" value="1"/>
</dbReference>
<dbReference type="GO" id="GO:0003899">
    <property type="term" value="F:DNA-directed RNA polymerase activity"/>
    <property type="evidence" value="ECO:0007669"/>
    <property type="project" value="InterPro"/>
</dbReference>
<dbReference type="FunFam" id="3.90.980.10:FF:000001">
    <property type="entry name" value="DNA primase"/>
    <property type="match status" value="1"/>
</dbReference>
<evidence type="ECO:0000256" key="4">
    <source>
        <dbReference type="ARBA" id="ARBA00022679"/>
    </source>
</evidence>
<dbReference type="Pfam" id="PF13662">
    <property type="entry name" value="Toprim_4"/>
    <property type="match status" value="1"/>
</dbReference>
<comment type="cofactor">
    <cofactor evidence="1">
        <name>Zn(2+)</name>
        <dbReference type="ChEBI" id="CHEBI:29105"/>
    </cofactor>
</comment>
<evidence type="ECO:0000256" key="8">
    <source>
        <dbReference type="ARBA" id="ARBA00022771"/>
    </source>
</evidence>
<dbReference type="InterPro" id="IPR019475">
    <property type="entry name" value="DNA_primase_DnaB-bd"/>
</dbReference>
<keyword evidence="6" id="KW-0235">DNA replication</keyword>
<evidence type="ECO:0000256" key="11">
    <source>
        <dbReference type="ARBA" id="ARBA00023125"/>
    </source>
</evidence>
<dbReference type="GO" id="GO:0006269">
    <property type="term" value="P:DNA replication, synthesis of primer"/>
    <property type="evidence" value="ECO:0007669"/>
    <property type="project" value="UniProtKB-KW"/>
</dbReference>
<evidence type="ECO:0000256" key="6">
    <source>
        <dbReference type="ARBA" id="ARBA00022705"/>
    </source>
</evidence>
<dbReference type="GO" id="GO:0005737">
    <property type="term" value="C:cytoplasm"/>
    <property type="evidence" value="ECO:0007669"/>
    <property type="project" value="TreeGrafter"/>
</dbReference>
<dbReference type="SMART" id="SM00493">
    <property type="entry name" value="TOPRIM"/>
    <property type="match status" value="1"/>
</dbReference>
<dbReference type="EMBL" id="CAFAZW010000013">
    <property type="protein sequence ID" value="CAB4842914.1"/>
    <property type="molecule type" value="Genomic_DNA"/>
</dbReference>
<dbReference type="InterPro" id="IPR006171">
    <property type="entry name" value="TOPRIM_dom"/>
</dbReference>
<keyword evidence="9" id="KW-0862">Zinc</keyword>
<evidence type="ECO:0000313" key="22">
    <source>
        <dbReference type="EMBL" id="CAB5028229.1"/>
    </source>
</evidence>
<evidence type="ECO:0000256" key="5">
    <source>
        <dbReference type="ARBA" id="ARBA00022695"/>
    </source>
</evidence>
<keyword evidence="3" id="KW-0639">Primosome</keyword>
<dbReference type="GO" id="GO:0000428">
    <property type="term" value="C:DNA-directed RNA polymerase complex"/>
    <property type="evidence" value="ECO:0007669"/>
    <property type="project" value="UniProtKB-KW"/>
</dbReference>
<dbReference type="Pfam" id="PF08275">
    <property type="entry name" value="DNAG_N"/>
    <property type="match status" value="1"/>
</dbReference>
<evidence type="ECO:0000313" key="23">
    <source>
        <dbReference type="EMBL" id="CAB5075440.1"/>
    </source>
</evidence>
<dbReference type="InterPro" id="IPR013264">
    <property type="entry name" value="DNAG_N"/>
</dbReference>
<dbReference type="SMART" id="SM00400">
    <property type="entry name" value="ZnF_CHCC"/>
    <property type="match status" value="1"/>
</dbReference>
<evidence type="ECO:0000256" key="2">
    <source>
        <dbReference type="ARBA" id="ARBA00022478"/>
    </source>
</evidence>
<keyword evidence="12" id="KW-0804">Transcription</keyword>
<evidence type="ECO:0000256" key="10">
    <source>
        <dbReference type="ARBA" id="ARBA00022842"/>
    </source>
</evidence>